<organism evidence="2 3">
    <name type="scientific">Sinanodonta woodiana</name>
    <name type="common">Chinese pond mussel</name>
    <name type="synonym">Anodonta woodiana</name>
    <dbReference type="NCBI Taxonomy" id="1069815"/>
    <lineage>
        <taxon>Eukaryota</taxon>
        <taxon>Metazoa</taxon>
        <taxon>Spiralia</taxon>
        <taxon>Lophotrochozoa</taxon>
        <taxon>Mollusca</taxon>
        <taxon>Bivalvia</taxon>
        <taxon>Autobranchia</taxon>
        <taxon>Heteroconchia</taxon>
        <taxon>Palaeoheterodonta</taxon>
        <taxon>Unionida</taxon>
        <taxon>Unionoidea</taxon>
        <taxon>Unionidae</taxon>
        <taxon>Unioninae</taxon>
        <taxon>Sinanodonta</taxon>
    </lineage>
</organism>
<evidence type="ECO:0000313" key="2">
    <source>
        <dbReference type="EMBL" id="KAL3877515.1"/>
    </source>
</evidence>
<protein>
    <submittedName>
        <fullName evidence="2">Uncharacterized protein</fullName>
    </submittedName>
</protein>
<keyword evidence="3" id="KW-1185">Reference proteome</keyword>
<sequence length="465" mass="53654">MSIVLPSKRKFYRIVPSQNVQNARARLGSQFSDAKIINFSRNDIELVKLLQELDKLDKARFKLLRDIRREQAFLLHTLRGRIVKPEEESTTSVQYPGMYNEDIDGEPLPAGFRYHSNGQPKLNFVSRITDSRNNLLLRLESKVSAGSLLKLSSKRSETEEHCTRHEKRIPDDEPDYRRVSKELEMTLSEIREDIAKYRITQRGSAHVGDKKRDFLKARSKLLDKAYYPDFVTQTVQSPNDRFAVQPGFSRRKNAKQTLHKQTIYSPAKRVCVGCLCRLKHKSDDFTMIQENRNKTYRRRWSISPPKLDMPSTQFESGLSTSSILRKPSTQNKYNKESSTNSSVRMLYPNFKQDQSSLISLKRPNSDPNNNIKPIIFNRSLSSTKYIQGDRDRLVTWSTKKGMSAPNVSNSKASKSVLRSTRSDPLNYVARSINSFLTRDSLQQRLKDKEVIPLFSSSTSKRYNIG</sequence>
<dbReference type="EMBL" id="JBJQND010000005">
    <property type="protein sequence ID" value="KAL3877515.1"/>
    <property type="molecule type" value="Genomic_DNA"/>
</dbReference>
<dbReference type="Proteomes" id="UP001634394">
    <property type="component" value="Unassembled WGS sequence"/>
</dbReference>
<comment type="caution">
    <text evidence="2">The sequence shown here is derived from an EMBL/GenBank/DDBJ whole genome shotgun (WGS) entry which is preliminary data.</text>
</comment>
<evidence type="ECO:0000313" key="3">
    <source>
        <dbReference type="Proteomes" id="UP001634394"/>
    </source>
</evidence>
<proteinExistence type="predicted"/>
<gene>
    <name evidence="2" type="ORF">ACJMK2_035212</name>
</gene>
<dbReference type="AlphaFoldDB" id="A0ABD3WVF1"/>
<evidence type="ECO:0000256" key="1">
    <source>
        <dbReference type="SAM" id="MobiDB-lite"/>
    </source>
</evidence>
<feature type="compositionally biased region" description="Polar residues" evidence="1">
    <location>
        <begin position="310"/>
        <end position="341"/>
    </location>
</feature>
<feature type="region of interest" description="Disordered" evidence="1">
    <location>
        <begin position="302"/>
        <end position="341"/>
    </location>
</feature>
<name>A0ABD3WVF1_SINWO</name>
<accession>A0ABD3WVF1</accession>
<reference evidence="2 3" key="1">
    <citation type="submission" date="2024-11" db="EMBL/GenBank/DDBJ databases">
        <title>Chromosome-level genome assembly of the freshwater bivalve Anodonta woodiana.</title>
        <authorList>
            <person name="Chen X."/>
        </authorList>
    </citation>
    <scope>NUCLEOTIDE SEQUENCE [LARGE SCALE GENOMIC DNA]</scope>
    <source>
        <strain evidence="2">MN2024</strain>
        <tissue evidence="2">Gills</tissue>
    </source>
</reference>